<dbReference type="GO" id="GO:0009231">
    <property type="term" value="P:riboflavin biosynthetic process"/>
    <property type="evidence" value="ECO:0007669"/>
    <property type="project" value="InterPro"/>
</dbReference>
<dbReference type="Gene3D" id="3.40.430.10">
    <property type="entry name" value="Dihydrofolate Reductase, subunit A"/>
    <property type="match status" value="1"/>
</dbReference>
<dbReference type="EMBL" id="AGBF01000004">
    <property type="protein sequence ID" value="EGX61439.1"/>
    <property type="molecule type" value="Genomic_DNA"/>
</dbReference>
<feature type="domain" description="Bacterial bifunctional deaminase-reductase C-terminal" evidence="1">
    <location>
        <begin position="2"/>
        <end position="187"/>
    </location>
</feature>
<dbReference type="Proteomes" id="UP000004217">
    <property type="component" value="Unassembled WGS sequence"/>
</dbReference>
<dbReference type="OrthoDB" id="195113at2"/>
<dbReference type="PATRIC" id="fig|700597.3.peg.534"/>
<comment type="caution">
    <text evidence="2">The sequence shown here is derived from an EMBL/GenBank/DDBJ whole genome shotgun (WGS) entry which is preliminary data.</text>
</comment>
<gene>
    <name evidence="2" type="ORF">SZN_02772</name>
</gene>
<organism evidence="2 3">
    <name type="scientific">Streptomyces zinciresistens K42</name>
    <dbReference type="NCBI Taxonomy" id="700597"/>
    <lineage>
        <taxon>Bacteria</taxon>
        <taxon>Bacillati</taxon>
        <taxon>Actinomycetota</taxon>
        <taxon>Actinomycetes</taxon>
        <taxon>Kitasatosporales</taxon>
        <taxon>Streptomycetaceae</taxon>
        <taxon>Streptomyces</taxon>
    </lineage>
</organism>
<name>G2G501_9ACTN</name>
<dbReference type="AlphaFoldDB" id="G2G501"/>
<dbReference type="RefSeq" id="WP_007491248.1">
    <property type="nucleotide sequence ID" value="NZ_AGBF01000004.1"/>
</dbReference>
<dbReference type="InterPro" id="IPR002734">
    <property type="entry name" value="RibDG_C"/>
</dbReference>
<protein>
    <recommendedName>
        <fullName evidence="1">Bacterial bifunctional deaminase-reductase C-terminal domain-containing protein</fullName>
    </recommendedName>
</protein>
<dbReference type="SUPFAM" id="SSF53597">
    <property type="entry name" value="Dihydrofolate reductase-like"/>
    <property type="match status" value="1"/>
</dbReference>
<dbReference type="PANTHER" id="PTHR38011">
    <property type="entry name" value="DIHYDROFOLATE REDUCTASE FAMILY PROTEIN (AFU_ORTHOLOGUE AFUA_8G06820)"/>
    <property type="match status" value="1"/>
</dbReference>
<evidence type="ECO:0000313" key="2">
    <source>
        <dbReference type="EMBL" id="EGX61439.1"/>
    </source>
</evidence>
<sequence length="194" mass="21436">MRKLTYFIACSLDGFIGDPEGDATEMYRFVDEEFTEFLTAHYPETISTPGRRALGLDHLENKRFDTVVQGRGSYDVALKEGITSPYAHLRQYVASRGLTESPDPQVELITDDLIGKIRELKAERGGLDIYLCGGAQLAGALFGEVDELVVKSYPFAYGTGMPMFASASGVREFGLDEVRAFGNGVVVRTYGRKR</sequence>
<keyword evidence="3" id="KW-1185">Reference proteome</keyword>
<dbReference type="InterPro" id="IPR024072">
    <property type="entry name" value="DHFR-like_dom_sf"/>
</dbReference>
<evidence type="ECO:0000259" key="1">
    <source>
        <dbReference type="Pfam" id="PF01872"/>
    </source>
</evidence>
<dbReference type="Pfam" id="PF01872">
    <property type="entry name" value="RibD_C"/>
    <property type="match status" value="1"/>
</dbReference>
<accession>G2G501</accession>
<dbReference type="GO" id="GO:0008703">
    <property type="term" value="F:5-amino-6-(5-phosphoribosylamino)uracil reductase activity"/>
    <property type="evidence" value="ECO:0007669"/>
    <property type="project" value="InterPro"/>
</dbReference>
<dbReference type="InterPro" id="IPR050765">
    <property type="entry name" value="Riboflavin_Biosynth_HTPR"/>
</dbReference>
<proteinExistence type="predicted"/>
<evidence type="ECO:0000313" key="3">
    <source>
        <dbReference type="Proteomes" id="UP000004217"/>
    </source>
</evidence>
<dbReference type="PANTHER" id="PTHR38011:SF11">
    <property type="entry name" value="2,5-DIAMINO-6-RIBOSYLAMINO-4(3H)-PYRIMIDINONE 5'-PHOSPHATE REDUCTASE"/>
    <property type="match status" value="1"/>
</dbReference>
<reference evidence="2 3" key="1">
    <citation type="submission" date="2011-08" db="EMBL/GenBank/DDBJ databases">
        <authorList>
            <person name="Lin Y."/>
            <person name="Hao X."/>
            <person name="Johnstone L."/>
            <person name="Miller S.J."/>
            <person name="Wei G."/>
            <person name="Rensing C."/>
        </authorList>
    </citation>
    <scope>NUCLEOTIDE SEQUENCE [LARGE SCALE GENOMIC DNA]</scope>
    <source>
        <strain evidence="2 3">K42</strain>
    </source>
</reference>